<sequence length="173" mass="19664">MTVATPEQASSLVEIFGLEIIEGGLCQDNAIYNWLILMSEGIDANLWEVQFDRGYAQGETDEDAHMYLEMNGVVYNKGVTLAEDNPYPDLSYRELQAQGEDKTHVLIGVALQCMSYELHPFQWLNYLQEADERFTSDYITALLVVGLSRRVRVEELDGFLQGIYDQLIANQDL</sequence>
<evidence type="ECO:0000313" key="2">
    <source>
        <dbReference type="Proteomes" id="UP000783287"/>
    </source>
</evidence>
<proteinExistence type="predicted"/>
<evidence type="ECO:0000313" key="1">
    <source>
        <dbReference type="EMBL" id="MCA9383872.1"/>
    </source>
</evidence>
<protein>
    <submittedName>
        <fullName evidence="1">Uncharacterized protein</fullName>
    </submittedName>
</protein>
<gene>
    <name evidence="1" type="ORF">KC909_05920</name>
</gene>
<reference evidence="1" key="1">
    <citation type="submission" date="2020-04" db="EMBL/GenBank/DDBJ databases">
        <authorList>
            <person name="Zhang T."/>
        </authorList>
    </citation>
    <scope>NUCLEOTIDE SEQUENCE</scope>
    <source>
        <strain evidence="1">HKST-UBA14</strain>
    </source>
</reference>
<dbReference type="EMBL" id="JAGQLK010000159">
    <property type="protein sequence ID" value="MCA9383872.1"/>
    <property type="molecule type" value="Genomic_DNA"/>
</dbReference>
<dbReference type="Proteomes" id="UP000783287">
    <property type="component" value="Unassembled WGS sequence"/>
</dbReference>
<name>A0A955L6F2_9BACT</name>
<organism evidence="1 2">
    <name type="scientific">Candidatus Dojkabacteria bacterium</name>
    <dbReference type="NCBI Taxonomy" id="2099670"/>
    <lineage>
        <taxon>Bacteria</taxon>
        <taxon>Candidatus Dojkabacteria</taxon>
    </lineage>
</organism>
<accession>A0A955L6F2</accession>
<reference evidence="1" key="2">
    <citation type="journal article" date="2021" name="Microbiome">
        <title>Successional dynamics and alternative stable states in a saline activated sludge microbial community over 9 years.</title>
        <authorList>
            <person name="Wang Y."/>
            <person name="Ye J."/>
            <person name="Ju F."/>
            <person name="Liu L."/>
            <person name="Boyd J.A."/>
            <person name="Deng Y."/>
            <person name="Parks D.H."/>
            <person name="Jiang X."/>
            <person name="Yin X."/>
            <person name="Woodcroft B.J."/>
            <person name="Tyson G.W."/>
            <person name="Hugenholtz P."/>
            <person name="Polz M.F."/>
            <person name="Zhang T."/>
        </authorList>
    </citation>
    <scope>NUCLEOTIDE SEQUENCE</scope>
    <source>
        <strain evidence="1">HKST-UBA14</strain>
    </source>
</reference>
<comment type="caution">
    <text evidence="1">The sequence shown here is derived from an EMBL/GenBank/DDBJ whole genome shotgun (WGS) entry which is preliminary data.</text>
</comment>
<dbReference type="AlphaFoldDB" id="A0A955L6F2"/>